<evidence type="ECO:0000259" key="7">
    <source>
        <dbReference type="SMART" id="SM01117"/>
    </source>
</evidence>
<proteinExistence type="inferred from homology"/>
<name>A0A9P6VX41_RHOMI</name>
<keyword evidence="4" id="KW-0256">Endoplasmic reticulum</keyword>
<dbReference type="PANTHER" id="PTHR10281:SF72">
    <property type="entry name" value="NEUDESIN"/>
    <property type="match status" value="1"/>
</dbReference>
<evidence type="ECO:0000313" key="8">
    <source>
        <dbReference type="EMBL" id="KAG0657498.1"/>
    </source>
</evidence>
<evidence type="ECO:0000256" key="1">
    <source>
        <dbReference type="ARBA" id="ARBA00004240"/>
    </source>
</evidence>
<dbReference type="EMBL" id="PUHQ01000080">
    <property type="protein sequence ID" value="KAG0657498.1"/>
    <property type="molecule type" value="Genomic_DNA"/>
</dbReference>
<feature type="domain" description="Cytochrome b5 heme-binding" evidence="7">
    <location>
        <begin position="78"/>
        <end position="183"/>
    </location>
</feature>
<comment type="subcellular location">
    <subcellularLocation>
        <location evidence="1">Endoplasmic reticulum</location>
    </subcellularLocation>
</comment>
<gene>
    <name evidence="8" type="ORF">C6P46_006467</name>
</gene>
<keyword evidence="5" id="KW-0408">Iron</keyword>
<evidence type="ECO:0000313" key="9">
    <source>
        <dbReference type="Proteomes" id="UP000777482"/>
    </source>
</evidence>
<dbReference type="GO" id="GO:0016020">
    <property type="term" value="C:membrane"/>
    <property type="evidence" value="ECO:0007669"/>
    <property type="project" value="TreeGrafter"/>
</dbReference>
<dbReference type="Gene3D" id="3.10.120.10">
    <property type="entry name" value="Cytochrome b5-like heme/steroid binding domain"/>
    <property type="match status" value="1"/>
</dbReference>
<reference evidence="8 9" key="1">
    <citation type="submission" date="2020-11" db="EMBL/GenBank/DDBJ databases">
        <title>Kefir isolates.</title>
        <authorList>
            <person name="Marcisauskas S."/>
            <person name="Kim Y."/>
            <person name="Blasche S."/>
        </authorList>
    </citation>
    <scope>NUCLEOTIDE SEQUENCE [LARGE SCALE GENOMIC DNA]</scope>
    <source>
        <strain evidence="8 9">KR</strain>
    </source>
</reference>
<evidence type="ECO:0000256" key="2">
    <source>
        <dbReference type="ARBA" id="ARBA00022617"/>
    </source>
</evidence>
<sequence length="186" mass="21121">MSKLLGYLPPPVPLLIDVLNLKNPVNAVLLALVVLLTLRILLPPPPYVPTPYGLADNPDEAYNWRPRRHPESQLWRTWTPQELQKYDGTDPNHEGGKILFAIRRKVYDVTAGKSFYGPGGPYATFAGRDASRGLAKQSFEADMLSPLDQPIDNLSDLTESEWKNLRDWESHFETKYTKCGDYVEPR</sequence>
<comment type="similarity">
    <text evidence="6">Belongs to the cytochrome b5 family. MAPR subfamily.</text>
</comment>
<protein>
    <recommendedName>
        <fullName evidence="7">Cytochrome b5 heme-binding domain-containing protein</fullName>
    </recommendedName>
</protein>
<evidence type="ECO:0000256" key="4">
    <source>
        <dbReference type="ARBA" id="ARBA00022824"/>
    </source>
</evidence>
<dbReference type="GO" id="GO:0005783">
    <property type="term" value="C:endoplasmic reticulum"/>
    <property type="evidence" value="ECO:0007669"/>
    <property type="project" value="UniProtKB-SubCell"/>
</dbReference>
<dbReference type="Proteomes" id="UP000777482">
    <property type="component" value="Unassembled WGS sequence"/>
</dbReference>
<dbReference type="GO" id="GO:0046872">
    <property type="term" value="F:metal ion binding"/>
    <property type="evidence" value="ECO:0007669"/>
    <property type="project" value="UniProtKB-KW"/>
</dbReference>
<dbReference type="Pfam" id="PF00173">
    <property type="entry name" value="Cyt-b5"/>
    <property type="match status" value="1"/>
</dbReference>
<dbReference type="GO" id="GO:0020037">
    <property type="term" value="F:heme binding"/>
    <property type="evidence" value="ECO:0007669"/>
    <property type="project" value="UniProtKB-ARBA"/>
</dbReference>
<dbReference type="OrthoDB" id="547796at2759"/>
<evidence type="ECO:0000256" key="5">
    <source>
        <dbReference type="ARBA" id="ARBA00023004"/>
    </source>
</evidence>
<dbReference type="InterPro" id="IPR001199">
    <property type="entry name" value="Cyt_B5-like_heme/steroid-bd"/>
</dbReference>
<evidence type="ECO:0000256" key="3">
    <source>
        <dbReference type="ARBA" id="ARBA00022723"/>
    </source>
</evidence>
<keyword evidence="9" id="KW-1185">Reference proteome</keyword>
<dbReference type="InterPro" id="IPR050577">
    <property type="entry name" value="MAPR/NEUFC/NENF-like"/>
</dbReference>
<keyword evidence="3" id="KW-0479">Metal-binding</keyword>
<dbReference type="SUPFAM" id="SSF55856">
    <property type="entry name" value="Cytochrome b5-like heme/steroid binding domain"/>
    <property type="match status" value="1"/>
</dbReference>
<evidence type="ECO:0000256" key="6">
    <source>
        <dbReference type="ARBA" id="ARBA00038357"/>
    </source>
</evidence>
<dbReference type="PANTHER" id="PTHR10281">
    <property type="entry name" value="MEMBRANE-ASSOCIATED PROGESTERONE RECEPTOR COMPONENT-RELATED"/>
    <property type="match status" value="1"/>
</dbReference>
<keyword evidence="2" id="KW-0349">Heme</keyword>
<dbReference type="AlphaFoldDB" id="A0A9P6VX41"/>
<accession>A0A9P6VX41</accession>
<dbReference type="SMART" id="SM01117">
    <property type="entry name" value="Cyt-b5"/>
    <property type="match status" value="1"/>
</dbReference>
<organism evidence="8 9">
    <name type="scientific">Rhodotorula mucilaginosa</name>
    <name type="common">Yeast</name>
    <name type="synonym">Rhodotorula rubra</name>
    <dbReference type="NCBI Taxonomy" id="5537"/>
    <lineage>
        <taxon>Eukaryota</taxon>
        <taxon>Fungi</taxon>
        <taxon>Dikarya</taxon>
        <taxon>Basidiomycota</taxon>
        <taxon>Pucciniomycotina</taxon>
        <taxon>Microbotryomycetes</taxon>
        <taxon>Sporidiobolales</taxon>
        <taxon>Sporidiobolaceae</taxon>
        <taxon>Rhodotorula</taxon>
    </lineage>
</organism>
<dbReference type="FunFam" id="3.10.120.10:FF:000003">
    <property type="entry name" value="membrane-associated progesterone receptor component 1"/>
    <property type="match status" value="1"/>
</dbReference>
<comment type="caution">
    <text evidence="8">The sequence shown here is derived from an EMBL/GenBank/DDBJ whole genome shotgun (WGS) entry which is preliminary data.</text>
</comment>
<dbReference type="InterPro" id="IPR036400">
    <property type="entry name" value="Cyt_B5-like_heme/steroid_sf"/>
</dbReference>